<evidence type="ECO:0000256" key="6">
    <source>
        <dbReference type="SAM" id="Phobius"/>
    </source>
</evidence>
<dbReference type="Pfam" id="PF04138">
    <property type="entry name" value="GtrA_DPMS_TM"/>
    <property type="match status" value="1"/>
</dbReference>
<dbReference type="InterPro" id="IPR007267">
    <property type="entry name" value="GtrA_DPMS_TM"/>
</dbReference>
<gene>
    <name evidence="8" type="ORF">ACFY35_33965</name>
</gene>
<sequence length="139" mass="14820">MDVIREHRLRIFRFALVGAFCFAVQYAIMMALAQLGVDLSLANAAGFVLSAQVNFALSTAFTWGGSGLSWLRWASYNSTALLGLAVNTAVFSLVHPVLGVPLGTAAGTGAGAVFTYLVCNFLIFRQARRVSTVEVEISA</sequence>
<keyword evidence="9" id="KW-1185">Reference proteome</keyword>
<evidence type="ECO:0000313" key="8">
    <source>
        <dbReference type="EMBL" id="MFF5294472.1"/>
    </source>
</evidence>
<feature type="transmembrane region" description="Helical" evidence="6">
    <location>
        <begin position="41"/>
        <end position="64"/>
    </location>
</feature>
<dbReference type="RefSeq" id="WP_157296532.1">
    <property type="nucleotide sequence ID" value="NZ_JBIAZU010000006.1"/>
</dbReference>
<accession>A0ABW6WMF3</accession>
<comment type="caution">
    <text evidence="8">The sequence shown here is derived from an EMBL/GenBank/DDBJ whole genome shotgun (WGS) entry which is preliminary data.</text>
</comment>
<keyword evidence="3 6" id="KW-0812">Transmembrane</keyword>
<evidence type="ECO:0000256" key="4">
    <source>
        <dbReference type="ARBA" id="ARBA00022989"/>
    </source>
</evidence>
<keyword evidence="5 6" id="KW-0472">Membrane</keyword>
<feature type="transmembrane region" description="Helical" evidence="6">
    <location>
        <begin position="104"/>
        <end position="124"/>
    </location>
</feature>
<dbReference type="InterPro" id="IPR051401">
    <property type="entry name" value="GtrA_CellWall_Glycosyl"/>
</dbReference>
<organism evidence="8 9">
    <name type="scientific">Paractinoplanes globisporus</name>
    <dbReference type="NCBI Taxonomy" id="113565"/>
    <lineage>
        <taxon>Bacteria</taxon>
        <taxon>Bacillati</taxon>
        <taxon>Actinomycetota</taxon>
        <taxon>Actinomycetes</taxon>
        <taxon>Micromonosporales</taxon>
        <taxon>Micromonosporaceae</taxon>
        <taxon>Paractinoplanes</taxon>
    </lineage>
</organism>
<dbReference type="PANTHER" id="PTHR38459:SF1">
    <property type="entry name" value="PROPHAGE BACTOPRENOL-LINKED GLUCOSE TRANSLOCASE HOMOLOG"/>
    <property type="match status" value="1"/>
</dbReference>
<evidence type="ECO:0000313" key="9">
    <source>
        <dbReference type="Proteomes" id="UP001602245"/>
    </source>
</evidence>
<dbReference type="Proteomes" id="UP001602245">
    <property type="component" value="Unassembled WGS sequence"/>
</dbReference>
<feature type="transmembrane region" description="Helical" evidence="6">
    <location>
        <begin position="76"/>
        <end position="98"/>
    </location>
</feature>
<evidence type="ECO:0000256" key="1">
    <source>
        <dbReference type="ARBA" id="ARBA00004141"/>
    </source>
</evidence>
<feature type="domain" description="GtrA/DPMS transmembrane" evidence="7">
    <location>
        <begin position="13"/>
        <end position="124"/>
    </location>
</feature>
<reference evidence="8 9" key="1">
    <citation type="submission" date="2024-10" db="EMBL/GenBank/DDBJ databases">
        <title>The Natural Products Discovery Center: Release of the First 8490 Sequenced Strains for Exploring Actinobacteria Biosynthetic Diversity.</title>
        <authorList>
            <person name="Kalkreuter E."/>
            <person name="Kautsar S.A."/>
            <person name="Yang D."/>
            <person name="Bader C.D."/>
            <person name="Teijaro C.N."/>
            <person name="Fluegel L."/>
            <person name="Davis C.M."/>
            <person name="Simpson J.R."/>
            <person name="Lauterbach L."/>
            <person name="Steele A.D."/>
            <person name="Gui C."/>
            <person name="Meng S."/>
            <person name="Li G."/>
            <person name="Viehrig K."/>
            <person name="Ye F."/>
            <person name="Su P."/>
            <person name="Kiefer A.F."/>
            <person name="Nichols A."/>
            <person name="Cepeda A.J."/>
            <person name="Yan W."/>
            <person name="Fan B."/>
            <person name="Jiang Y."/>
            <person name="Adhikari A."/>
            <person name="Zheng C.-J."/>
            <person name="Schuster L."/>
            <person name="Cowan T.M."/>
            <person name="Smanski M.J."/>
            <person name="Chevrette M.G."/>
            <person name="De Carvalho L.P.S."/>
            <person name="Shen B."/>
        </authorList>
    </citation>
    <scope>NUCLEOTIDE SEQUENCE [LARGE SCALE GENOMIC DNA]</scope>
    <source>
        <strain evidence="8 9">NPDC000087</strain>
    </source>
</reference>
<keyword evidence="4 6" id="KW-1133">Transmembrane helix</keyword>
<comment type="subcellular location">
    <subcellularLocation>
        <location evidence="1">Membrane</location>
        <topology evidence="1">Multi-pass membrane protein</topology>
    </subcellularLocation>
</comment>
<name>A0ABW6WMF3_9ACTN</name>
<proteinExistence type="inferred from homology"/>
<comment type="similarity">
    <text evidence="2">Belongs to the GtrA family.</text>
</comment>
<feature type="transmembrane region" description="Helical" evidence="6">
    <location>
        <begin position="12"/>
        <end position="35"/>
    </location>
</feature>
<protein>
    <submittedName>
        <fullName evidence="8">GtrA family protein</fullName>
    </submittedName>
</protein>
<evidence type="ECO:0000256" key="2">
    <source>
        <dbReference type="ARBA" id="ARBA00009399"/>
    </source>
</evidence>
<dbReference type="EMBL" id="JBIAZU010000006">
    <property type="protein sequence ID" value="MFF5294472.1"/>
    <property type="molecule type" value="Genomic_DNA"/>
</dbReference>
<evidence type="ECO:0000256" key="5">
    <source>
        <dbReference type="ARBA" id="ARBA00023136"/>
    </source>
</evidence>
<dbReference type="PANTHER" id="PTHR38459">
    <property type="entry name" value="PROPHAGE BACTOPRENOL-LINKED GLUCOSE TRANSLOCASE HOMOLOG"/>
    <property type="match status" value="1"/>
</dbReference>
<evidence type="ECO:0000259" key="7">
    <source>
        <dbReference type="Pfam" id="PF04138"/>
    </source>
</evidence>
<evidence type="ECO:0000256" key="3">
    <source>
        <dbReference type="ARBA" id="ARBA00022692"/>
    </source>
</evidence>